<evidence type="ECO:0000256" key="1">
    <source>
        <dbReference type="SAM" id="MobiDB-lite"/>
    </source>
</evidence>
<feature type="compositionally biased region" description="Polar residues" evidence="1">
    <location>
        <begin position="33"/>
        <end position="42"/>
    </location>
</feature>
<feature type="compositionally biased region" description="Basic and acidic residues" evidence="1">
    <location>
        <begin position="168"/>
        <end position="187"/>
    </location>
</feature>
<dbReference type="PANTHER" id="PTHR39150:SF1">
    <property type="entry name" value="LARGE RIBOSOMAL SUBUNIT PROTEIN ML40"/>
    <property type="match status" value="1"/>
</dbReference>
<dbReference type="InterPro" id="IPR042831">
    <property type="entry name" value="Ribosomal_mL40_fung"/>
</dbReference>
<evidence type="ECO:0008006" key="4">
    <source>
        <dbReference type="Google" id="ProtNLM"/>
    </source>
</evidence>
<dbReference type="RefSeq" id="XP_062791345.1">
    <property type="nucleotide sequence ID" value="XM_062935294.1"/>
</dbReference>
<feature type="compositionally biased region" description="Polar residues" evidence="1">
    <location>
        <begin position="1"/>
        <end position="19"/>
    </location>
</feature>
<dbReference type="Gene3D" id="6.10.250.3440">
    <property type="match status" value="1"/>
</dbReference>
<evidence type="ECO:0000313" key="3">
    <source>
        <dbReference type="Proteomes" id="UP001329825"/>
    </source>
</evidence>
<dbReference type="PANTHER" id="PTHR39150">
    <property type="entry name" value="54S RIBOSOMAL PROTEIN L28, MITOCHONDRIAL"/>
    <property type="match status" value="1"/>
</dbReference>
<reference evidence="2 3" key="1">
    <citation type="submission" date="2024-01" db="EMBL/GenBank/DDBJ databases">
        <title>Comparative genomics of Cryptococcus and Kwoniella reveals pathogenesis evolution and contrasting modes of karyotype evolution via chromosome fusion or intercentromeric recombination.</title>
        <authorList>
            <person name="Coelho M.A."/>
            <person name="David-Palma M."/>
            <person name="Shea T."/>
            <person name="Bowers K."/>
            <person name="McGinley-Smith S."/>
            <person name="Mohammad A.W."/>
            <person name="Gnirke A."/>
            <person name="Yurkov A.M."/>
            <person name="Nowrousian M."/>
            <person name="Sun S."/>
            <person name="Cuomo C.A."/>
            <person name="Heitman J."/>
        </authorList>
    </citation>
    <scope>NUCLEOTIDE SEQUENCE [LARGE SCALE GENOMIC DNA]</scope>
    <source>
        <strain evidence="2">CBS 11374</strain>
    </source>
</reference>
<organism evidence="2 3">
    <name type="scientific">Kwoniella shivajii</name>
    <dbReference type="NCBI Taxonomy" id="564305"/>
    <lineage>
        <taxon>Eukaryota</taxon>
        <taxon>Fungi</taxon>
        <taxon>Dikarya</taxon>
        <taxon>Basidiomycota</taxon>
        <taxon>Agaricomycotina</taxon>
        <taxon>Tremellomycetes</taxon>
        <taxon>Tremellales</taxon>
        <taxon>Cryptococcaceae</taxon>
        <taxon>Kwoniella</taxon>
    </lineage>
</organism>
<feature type="region of interest" description="Disordered" evidence="1">
    <location>
        <begin position="1"/>
        <end position="79"/>
    </location>
</feature>
<proteinExistence type="predicted"/>
<gene>
    <name evidence="2" type="ORF">IL334_003564</name>
</gene>
<evidence type="ECO:0000313" key="2">
    <source>
        <dbReference type="EMBL" id="WRT66605.1"/>
    </source>
</evidence>
<accession>A0ABZ1CZM1</accession>
<feature type="region of interest" description="Disordered" evidence="1">
    <location>
        <begin position="167"/>
        <end position="187"/>
    </location>
</feature>
<sequence length="220" mass="25042">MSSSTLRPTTNILSRSSLPRQVGARSVRLYATKPSSSPSNPTLHVPSDSRSDTLRSALYPADSYAPTSSSPTGNYHPDHLSRLQSVIPNVEVYETIERAWQLHQRSQRQSRTEQLNSKYKSMVQACNELESITNPSNGGIESRVGEEGKSKGGIYHRRIYEWATAEFKQSEKRGEQPKGKKTIEQRWKETRIEGLIPREQWVPVESKGKPWEYDWTRPGQ</sequence>
<protein>
    <recommendedName>
        <fullName evidence="4">MRPL25 domain-containing protein</fullName>
    </recommendedName>
</protein>
<keyword evidence="3" id="KW-1185">Reference proteome</keyword>
<dbReference type="GeneID" id="87955695"/>
<name>A0ABZ1CZM1_9TREE</name>
<dbReference type="EMBL" id="CP141884">
    <property type="protein sequence ID" value="WRT66605.1"/>
    <property type="molecule type" value="Genomic_DNA"/>
</dbReference>
<dbReference type="Proteomes" id="UP001329825">
    <property type="component" value="Chromosome 4"/>
</dbReference>